<dbReference type="STRING" id="196164.gene:10741052"/>
<reference evidence="4 5" key="1">
    <citation type="journal article" date="2003" name="Genome Res.">
        <title>Comparative complete genome sequence analysis of the amino acid replacements responsible for the thermostability of Corynebacterium efficiens.</title>
        <authorList>
            <person name="Nishio Y."/>
            <person name="Nakamura Y."/>
            <person name="Kawarabayasi Y."/>
            <person name="Usuda Y."/>
            <person name="Kimura E."/>
            <person name="Sugimoto S."/>
            <person name="Matsui K."/>
            <person name="Yamagishi A."/>
            <person name="Kikuchi H."/>
            <person name="Ikeo K."/>
            <person name="Gojobori T."/>
        </authorList>
    </citation>
    <scope>NUCLEOTIDE SEQUENCE [LARGE SCALE GENOMIC DNA]</scope>
    <source>
        <strain evidence="5">DSM 44549 / YS-314 / AJ 12310 / JCM 11189 / NBRC 100395</strain>
    </source>
</reference>
<feature type="domain" description="YdbS-like PH" evidence="3">
    <location>
        <begin position="407"/>
        <end position="455"/>
    </location>
</feature>
<feature type="transmembrane region" description="Helical" evidence="2">
    <location>
        <begin position="218"/>
        <end position="238"/>
    </location>
</feature>
<accession>Q8FRV8</accession>
<dbReference type="eggNOG" id="COG3428">
    <property type="taxonomic scope" value="Bacteria"/>
</dbReference>
<name>Q8FRV8_COREF</name>
<feature type="domain" description="YdbS-like PH" evidence="3">
    <location>
        <begin position="90"/>
        <end position="169"/>
    </location>
</feature>
<dbReference type="PIRSF" id="PIRSF026631">
    <property type="entry name" value="UCP026631"/>
    <property type="match status" value="1"/>
</dbReference>
<dbReference type="Pfam" id="PF03703">
    <property type="entry name" value="bPH_2"/>
    <property type="match status" value="3"/>
</dbReference>
<accession>C8NM54</accession>
<evidence type="ECO:0000313" key="4">
    <source>
        <dbReference type="EMBL" id="BAC17460.1"/>
    </source>
</evidence>
<feature type="region of interest" description="Disordered" evidence="1">
    <location>
        <begin position="176"/>
        <end position="203"/>
    </location>
</feature>
<dbReference type="AlphaFoldDB" id="Q8FRV8"/>
<sequence length="510" mass="55401">MNTADNPADNPADTTGGFRRVHPLTPLLRFWTLILAVLAGLVLNLNLSSLQTIWTALSEDNDVVIWPLLASIGGFVLACVLIWLLSLIWWKATGFRLTDEEVQHRRGVLNTQLRTARYDRIQAVDLVESVIARIFRVAAVRVETAGGNNSAIEIAFLRRAEAEDLRRQLIDATHARRADPEPTQEGVGSAGIDPSRDRGTPVATGQQVVPSIPIMRTLGSTAVSLNTVITVLALLIVAVTPLGFTALVPVVVGLVPSVWNLIDKSWKFQADLAGDILNVSYGLADRRRQSIPLSRIHGVSMTQPLLWRLFGWWTVSVSVAGYGVETKQGGTTRLLPVGSKDLALRLVEVVGPLDGGDLKTYADPAGITHPTYTSPPQARWVSPVDRKQQGVTLVGESGHGGGDAAPRAVIVHSGRFYHRMALIDVSHIQELTLQRGPIQKLLDLSTVKLNLVPGPVSMQGSDLTYTDGMELLTVLRRRSLPELTGPVVDEPVLDEPVVERENRPGAVGYD</sequence>
<evidence type="ECO:0000256" key="2">
    <source>
        <dbReference type="SAM" id="Phobius"/>
    </source>
</evidence>
<dbReference type="RefSeq" id="WP_006769671.1">
    <property type="nucleotide sequence ID" value="NC_004369.1"/>
</dbReference>
<dbReference type="PANTHER" id="PTHR34473:SF2">
    <property type="entry name" value="UPF0699 TRANSMEMBRANE PROTEIN YDBT"/>
    <property type="match status" value="1"/>
</dbReference>
<keyword evidence="2" id="KW-0812">Transmembrane</keyword>
<protein>
    <recommendedName>
        <fullName evidence="3">YdbS-like PH domain-containing protein</fullName>
    </recommendedName>
</protein>
<keyword evidence="5" id="KW-1185">Reference proteome</keyword>
<dbReference type="InterPro" id="IPR014529">
    <property type="entry name" value="UCP026631"/>
</dbReference>
<keyword evidence="2" id="KW-0472">Membrane</keyword>
<dbReference type="KEGG" id="cef:CE0650"/>
<evidence type="ECO:0000256" key="1">
    <source>
        <dbReference type="SAM" id="MobiDB-lite"/>
    </source>
</evidence>
<dbReference type="PANTHER" id="PTHR34473">
    <property type="entry name" value="UPF0699 TRANSMEMBRANE PROTEIN YDBS"/>
    <property type="match status" value="1"/>
</dbReference>
<keyword evidence="2" id="KW-1133">Transmembrane helix</keyword>
<evidence type="ECO:0000259" key="3">
    <source>
        <dbReference type="Pfam" id="PF03703"/>
    </source>
</evidence>
<dbReference type="OrthoDB" id="3190163at2"/>
<feature type="domain" description="YdbS-like PH" evidence="3">
    <location>
        <begin position="274"/>
        <end position="324"/>
    </location>
</feature>
<proteinExistence type="predicted"/>
<feature type="transmembrane region" description="Helical" evidence="2">
    <location>
        <begin position="27"/>
        <end position="45"/>
    </location>
</feature>
<dbReference type="EMBL" id="BA000035">
    <property type="protein sequence ID" value="BAC17460.1"/>
    <property type="molecule type" value="Genomic_DNA"/>
</dbReference>
<dbReference type="Proteomes" id="UP000001409">
    <property type="component" value="Chromosome"/>
</dbReference>
<organism evidence="4 5">
    <name type="scientific">Corynebacterium efficiens (strain DSM 44549 / YS-314 / AJ 12310 / JCM 11189 / NBRC 100395)</name>
    <dbReference type="NCBI Taxonomy" id="196164"/>
    <lineage>
        <taxon>Bacteria</taxon>
        <taxon>Bacillati</taxon>
        <taxon>Actinomycetota</taxon>
        <taxon>Actinomycetes</taxon>
        <taxon>Mycobacteriales</taxon>
        <taxon>Corynebacteriaceae</taxon>
        <taxon>Corynebacterium</taxon>
    </lineage>
</organism>
<feature type="transmembrane region" description="Helical" evidence="2">
    <location>
        <begin position="65"/>
        <end position="90"/>
    </location>
</feature>
<evidence type="ECO:0000313" key="5">
    <source>
        <dbReference type="Proteomes" id="UP000001409"/>
    </source>
</evidence>
<dbReference type="HOGENOM" id="CLU_024617_4_2_11"/>
<dbReference type="InterPro" id="IPR005182">
    <property type="entry name" value="YdbS-like_PH"/>
</dbReference>